<keyword evidence="3 6" id="KW-0732">Signal</keyword>
<comment type="subcellular location">
    <subcellularLocation>
        <location evidence="1">Secreted</location>
    </subcellularLocation>
</comment>
<evidence type="ECO:0000259" key="7">
    <source>
        <dbReference type="Pfam" id="PF05730"/>
    </source>
</evidence>
<feature type="compositionally biased region" description="Acidic residues" evidence="5">
    <location>
        <begin position="108"/>
        <end position="122"/>
    </location>
</feature>
<dbReference type="STRING" id="2163413.A0A4P6XK95"/>
<dbReference type="EMBL" id="CP034457">
    <property type="protein sequence ID" value="QBM86915.1"/>
    <property type="molecule type" value="Genomic_DNA"/>
</dbReference>
<feature type="signal peptide" evidence="6">
    <location>
        <begin position="1"/>
        <end position="16"/>
    </location>
</feature>
<evidence type="ECO:0000256" key="6">
    <source>
        <dbReference type="SAM" id="SignalP"/>
    </source>
</evidence>
<feature type="region of interest" description="Disordered" evidence="5">
    <location>
        <begin position="205"/>
        <end position="240"/>
    </location>
</feature>
<feature type="region of interest" description="Disordered" evidence="5">
    <location>
        <begin position="103"/>
        <end position="154"/>
    </location>
</feature>
<keyword evidence="2" id="KW-0964">Secreted</keyword>
<dbReference type="AlphaFoldDB" id="A0A4P6XK95"/>
<dbReference type="Proteomes" id="UP000292447">
    <property type="component" value="Chromosome II"/>
</dbReference>
<evidence type="ECO:0000256" key="1">
    <source>
        <dbReference type="ARBA" id="ARBA00004613"/>
    </source>
</evidence>
<keyword evidence="9" id="KW-1185">Reference proteome</keyword>
<sequence>MLLHILILLFASLVIATPPACFINCINSISHICGKNQADVKCLCRVHEAINQCISNYCPSENFYSSRDHFSGTCMEHGFEFEGPVFEDGPNELPESEIELDIEHNSDEETSDAEETVPFEDPEPSKADASDVEGWSEDEKWLGEDEEPEESNVDLSELNQDVIKNYMSYFLKQKPSTHPHVASLSGVHNDNQKVVENKKPLQRPIIVHGPSNYAPSSKKMTSERNINHKSRFHKYSDDFNSEKQDQILRKRLWRDVE</sequence>
<protein>
    <submittedName>
        <fullName evidence="8">CFEM domain-containing protein</fullName>
    </submittedName>
</protein>
<accession>A0A4P6XK95</accession>
<evidence type="ECO:0000313" key="9">
    <source>
        <dbReference type="Proteomes" id="UP000292447"/>
    </source>
</evidence>
<feature type="domain" description="CFEM" evidence="7">
    <location>
        <begin position="15"/>
        <end position="74"/>
    </location>
</feature>
<organism evidence="8 9">
    <name type="scientific">Metschnikowia aff. pulcherrima</name>
    <dbReference type="NCBI Taxonomy" id="2163413"/>
    <lineage>
        <taxon>Eukaryota</taxon>
        <taxon>Fungi</taxon>
        <taxon>Dikarya</taxon>
        <taxon>Ascomycota</taxon>
        <taxon>Saccharomycotina</taxon>
        <taxon>Pichiomycetes</taxon>
        <taxon>Metschnikowiaceae</taxon>
        <taxon>Metschnikowia</taxon>
    </lineage>
</organism>
<gene>
    <name evidence="8" type="primary">MPUL0B01060</name>
    <name evidence="8" type="ORF">METSCH_B01060</name>
</gene>
<name>A0A4P6XK95_9ASCO</name>
<evidence type="ECO:0000256" key="2">
    <source>
        <dbReference type="ARBA" id="ARBA00022525"/>
    </source>
</evidence>
<dbReference type="GO" id="GO:0005576">
    <property type="term" value="C:extracellular region"/>
    <property type="evidence" value="ECO:0007669"/>
    <property type="project" value="UniProtKB-SubCell"/>
</dbReference>
<evidence type="ECO:0000256" key="3">
    <source>
        <dbReference type="ARBA" id="ARBA00022729"/>
    </source>
</evidence>
<feature type="chain" id="PRO_5020306775" evidence="6">
    <location>
        <begin position="17"/>
        <end position="257"/>
    </location>
</feature>
<evidence type="ECO:0000256" key="5">
    <source>
        <dbReference type="SAM" id="MobiDB-lite"/>
    </source>
</evidence>
<dbReference type="InterPro" id="IPR008427">
    <property type="entry name" value="Extracellular_membr_CFEM_dom"/>
</dbReference>
<evidence type="ECO:0000256" key="4">
    <source>
        <dbReference type="ARBA" id="ARBA00023157"/>
    </source>
</evidence>
<evidence type="ECO:0000313" key="8">
    <source>
        <dbReference type="EMBL" id="QBM86915.1"/>
    </source>
</evidence>
<dbReference type="Pfam" id="PF05730">
    <property type="entry name" value="CFEM"/>
    <property type="match status" value="1"/>
</dbReference>
<proteinExistence type="predicted"/>
<reference evidence="9" key="1">
    <citation type="submission" date="2019-03" db="EMBL/GenBank/DDBJ databases">
        <title>Snf2 controls pulcherriminic acid biosynthesis and connects pigmentation and antifungal activity of the yeast Metschnikowia pulcherrima.</title>
        <authorList>
            <person name="Gore-Lloyd D."/>
            <person name="Sumann I."/>
            <person name="Brachmann A.O."/>
            <person name="Schneeberger K."/>
            <person name="Ortiz-Merino R.A."/>
            <person name="Moreno-Beltran M."/>
            <person name="Schlaefli M."/>
            <person name="Kirner P."/>
            <person name="Santos Kron A."/>
            <person name="Wolfe K.H."/>
            <person name="Piel J."/>
            <person name="Ahrens C.H."/>
            <person name="Henk D."/>
            <person name="Freimoser F.M."/>
        </authorList>
    </citation>
    <scope>NUCLEOTIDE SEQUENCE [LARGE SCALE GENOMIC DNA]</scope>
    <source>
        <strain evidence="9">APC 1.2</strain>
    </source>
</reference>
<keyword evidence="4" id="KW-1015">Disulfide bond</keyword>